<feature type="transmembrane region" description="Helical" evidence="2">
    <location>
        <begin position="6"/>
        <end position="25"/>
    </location>
</feature>
<dbReference type="InterPro" id="IPR036457">
    <property type="entry name" value="PPM-type-like_dom_sf"/>
</dbReference>
<comment type="caution">
    <text evidence="4">The sequence shown here is derived from an EMBL/GenBank/DDBJ whole genome shotgun (WGS) entry which is preliminary data.</text>
</comment>
<dbReference type="InterPro" id="IPR001932">
    <property type="entry name" value="PPM-type_phosphatase-like_dom"/>
</dbReference>
<dbReference type="EMBL" id="AHNR02000040">
    <property type="protein sequence ID" value="EKR54875.1"/>
    <property type="molecule type" value="Genomic_DNA"/>
</dbReference>
<dbReference type="Proteomes" id="UP000001340">
    <property type="component" value="Unassembled WGS sequence"/>
</dbReference>
<gene>
    <name evidence="4" type="ORF">LEP1GSC105_3895</name>
</gene>
<protein>
    <submittedName>
        <fullName evidence="4">Stage II sporulation protein E</fullName>
    </submittedName>
</protein>
<dbReference type="GO" id="GO:0016791">
    <property type="term" value="F:phosphatase activity"/>
    <property type="evidence" value="ECO:0007669"/>
    <property type="project" value="TreeGrafter"/>
</dbReference>
<feature type="transmembrane region" description="Helical" evidence="2">
    <location>
        <begin position="171"/>
        <end position="193"/>
    </location>
</feature>
<dbReference type="Pfam" id="PF07228">
    <property type="entry name" value="SpoIIE"/>
    <property type="match status" value="1"/>
</dbReference>
<feature type="transmembrane region" description="Helical" evidence="2">
    <location>
        <begin position="96"/>
        <end position="120"/>
    </location>
</feature>
<dbReference type="Gene3D" id="3.60.40.10">
    <property type="entry name" value="PPM-type phosphatase domain"/>
    <property type="match status" value="1"/>
</dbReference>
<dbReference type="SMART" id="SM00331">
    <property type="entry name" value="PP2C_SIG"/>
    <property type="match status" value="1"/>
</dbReference>
<dbReference type="PANTHER" id="PTHR43156:SF2">
    <property type="entry name" value="STAGE II SPORULATION PROTEIN E"/>
    <property type="match status" value="1"/>
</dbReference>
<organism evidence="4 5">
    <name type="scientific">Leptospira interrogans str. UI 12758</name>
    <dbReference type="NCBI Taxonomy" id="1049938"/>
    <lineage>
        <taxon>Bacteria</taxon>
        <taxon>Pseudomonadati</taxon>
        <taxon>Spirochaetota</taxon>
        <taxon>Spirochaetia</taxon>
        <taxon>Leptospirales</taxon>
        <taxon>Leptospiraceae</taxon>
        <taxon>Leptospira</taxon>
    </lineage>
</organism>
<feature type="domain" description="PPM-type phosphatase" evidence="3">
    <location>
        <begin position="377"/>
        <end position="591"/>
    </location>
</feature>
<evidence type="ECO:0000256" key="2">
    <source>
        <dbReference type="SAM" id="Phobius"/>
    </source>
</evidence>
<feature type="transmembrane region" description="Helical" evidence="2">
    <location>
        <begin position="62"/>
        <end position="84"/>
    </location>
</feature>
<proteinExistence type="predicted"/>
<keyword evidence="1" id="KW-0378">Hydrolase</keyword>
<reference evidence="4 5" key="1">
    <citation type="submission" date="2012-10" db="EMBL/GenBank/DDBJ databases">
        <authorList>
            <person name="Harkins D.M."/>
            <person name="Durkin A.S."/>
            <person name="Brinkac L.M."/>
            <person name="Haft D.H."/>
            <person name="Selengut J.D."/>
            <person name="Sanka R."/>
            <person name="DePew J."/>
            <person name="Purushe J."/>
            <person name="Chanthongthip A."/>
            <person name="Lattana O."/>
            <person name="Phetsouvanh R."/>
            <person name="Newton P.N."/>
            <person name="Vinetz J.M."/>
            <person name="Sutton G.G."/>
            <person name="Nierman W.C."/>
            <person name="Fouts D.E."/>
        </authorList>
    </citation>
    <scope>NUCLEOTIDE SEQUENCE [LARGE SCALE GENOMIC DNA]</scope>
    <source>
        <strain evidence="4 5">UI 12758</strain>
    </source>
</reference>
<name>A0A0E2D4E7_LEPIR</name>
<keyword evidence="2" id="KW-1133">Transmembrane helix</keyword>
<dbReference type="InterPro" id="IPR052016">
    <property type="entry name" value="Bact_Sigma-Reg"/>
</dbReference>
<dbReference type="PANTHER" id="PTHR43156">
    <property type="entry name" value="STAGE II SPORULATION PROTEIN E-RELATED"/>
    <property type="match status" value="1"/>
</dbReference>
<feature type="transmembrane region" description="Helical" evidence="2">
    <location>
        <begin position="37"/>
        <end position="56"/>
    </location>
</feature>
<dbReference type="Gene3D" id="3.30.450.20">
    <property type="entry name" value="PAS domain"/>
    <property type="match status" value="1"/>
</dbReference>
<accession>A0A0E2D4E7</accession>
<dbReference type="AlphaFoldDB" id="A0A0E2D4E7"/>
<evidence type="ECO:0000313" key="5">
    <source>
        <dbReference type="Proteomes" id="UP000001340"/>
    </source>
</evidence>
<keyword evidence="2" id="KW-0472">Membrane</keyword>
<keyword evidence="2" id="KW-0812">Transmembrane</keyword>
<evidence type="ECO:0000313" key="4">
    <source>
        <dbReference type="EMBL" id="EKR54875.1"/>
    </source>
</evidence>
<feature type="transmembrane region" description="Helical" evidence="2">
    <location>
        <begin position="132"/>
        <end position="159"/>
    </location>
</feature>
<evidence type="ECO:0000259" key="3">
    <source>
        <dbReference type="SMART" id="SM00331"/>
    </source>
</evidence>
<dbReference type="SUPFAM" id="SSF81606">
    <property type="entry name" value="PP2C-like"/>
    <property type="match status" value="1"/>
</dbReference>
<dbReference type="RefSeq" id="WP_001070422.1">
    <property type="nucleotide sequence ID" value="NZ_AHNR02000040.1"/>
</dbReference>
<evidence type="ECO:0000256" key="1">
    <source>
        <dbReference type="ARBA" id="ARBA00022801"/>
    </source>
</evidence>
<sequence>MNPYILIPFSALIINGSLFAYVSALKGKSETVTLYQRFSFILFIWHISLILYWSFLPNDWPIIIFKVSSFSWIFIGCLFFEFAVRFSNSSFQFLIYLFRGLCLVSFLITISTDLVVQGIIRAYWGDMIQAGPLYLPISILVTGIPTLTGSLILIFNGLRSHNALLNKQFRLVAYGTIFSYLISFITTLLPRYWNTSLTFPPLSGSSALIQSICIFIAIRKYGFMDLKLEHIALQLYAEIREGVILLSSKGNLIFSNLSAKKMLGISDNVSTGSNFNLSDYLEGFPSDSFFERKEFINLTVKIENHPSEIIENKYLEVSSSPISLSGKNDGKVYILRDITEKKDSLDKIRKLLYRLELDLDLARDIQQMITSRNFPDSSDYKLYSYFQPYIKVGGDILNVIKEKDESLHILFGDVSGHGISAAMVAAMTSIAFGATTKRSDSTDKNLLFIHELLKDTITLHSFSSVYMRYIPYERKLEYTYGGHHCALLIRNKICIPVEGSGEILFTTPIPYLRRYELYLKKGDRILLYSDGLFQVKNREGNPLLSQNQFLEAIRSLVVEDTNSMIRSILSYSSSYGDGEILDDVTIFCLEVF</sequence>